<dbReference type="InParanoid" id="A0A090MCC2"/>
<dbReference type="FunFam" id="3.90.640.10:FF:000004">
    <property type="entry name" value="Heat shock 70 kDa protein 4"/>
    <property type="match status" value="1"/>
</dbReference>
<dbReference type="STRING" id="70448.A0A090MCC2"/>
<dbReference type="KEGG" id="ota:OT_ostta12g00160"/>
<reference evidence="5 6" key="2">
    <citation type="journal article" date="2014" name="BMC Genomics">
        <title>An improved genome of the model marine alga Ostreococcus tauri unfolds by assessing Illumina de novo assemblies.</title>
        <authorList>
            <person name="Blanc-Mathieu R."/>
            <person name="Verhelst B."/>
            <person name="Derelle E."/>
            <person name="Rombauts S."/>
            <person name="Bouget F.Y."/>
            <person name="Carre I."/>
            <person name="Chateau A."/>
            <person name="Eyre-Walker A."/>
            <person name="Grimsley N."/>
            <person name="Moreau H."/>
            <person name="Piegu B."/>
            <person name="Rivals E."/>
            <person name="Schackwitz W."/>
            <person name="Van de Peer Y."/>
            <person name="Piganeau G."/>
        </authorList>
    </citation>
    <scope>NUCLEOTIDE SEQUENCE [LARGE SCALE GENOMIC DNA]</scope>
    <source>
        <strain evidence="6">OTTH 0595 / CCAP 157/2 / RCC745</strain>
    </source>
</reference>
<dbReference type="CDD" id="cd24095">
    <property type="entry name" value="ASKHA_NBD_HSP70_AtHsp70-14-like"/>
    <property type="match status" value="1"/>
</dbReference>
<dbReference type="OrthoDB" id="434160at2759"/>
<dbReference type="InterPro" id="IPR043129">
    <property type="entry name" value="ATPase_NBD"/>
</dbReference>
<dbReference type="Gene3D" id="2.60.34.10">
    <property type="entry name" value="Substrate Binding Domain Of DNAk, Chain A, domain 1"/>
    <property type="match status" value="1"/>
</dbReference>
<evidence type="ECO:0000313" key="6">
    <source>
        <dbReference type="Proteomes" id="UP000009170"/>
    </source>
</evidence>
<comment type="similarity">
    <text evidence="3">Belongs to the heat shock protein 70 (TC 1.A.33) family. HSP110/SSE subfamily.</text>
</comment>
<dbReference type="FunCoup" id="A0A090MCC2">
    <property type="interactions" value="1928"/>
</dbReference>
<protein>
    <submittedName>
        <fullName evidence="5">Heat shock protein 70 family</fullName>
    </submittedName>
</protein>
<accession>A0A090MCC2</accession>
<keyword evidence="1" id="KW-0547">Nucleotide-binding</keyword>
<dbReference type="AlphaFoldDB" id="A0A090MCC2"/>
<keyword evidence="5" id="KW-0346">Stress response</keyword>
<feature type="region of interest" description="Disordered" evidence="4">
    <location>
        <begin position="747"/>
        <end position="801"/>
    </location>
</feature>
<dbReference type="GO" id="GO:0005829">
    <property type="term" value="C:cytosol"/>
    <property type="evidence" value="ECO:0007669"/>
    <property type="project" value="TreeGrafter"/>
</dbReference>
<reference evidence="6" key="1">
    <citation type="journal article" date="2006" name="Proc. Natl. Acad. Sci. U.S.A.">
        <title>Genome analysis of the smallest free-living eukaryote Ostreococcus tauri unveils many unique features.</title>
        <authorList>
            <person name="Derelle E."/>
            <person name="Ferraz C."/>
            <person name="Rombauts S."/>
            <person name="Rouze P."/>
            <person name="Worden A.Z."/>
            <person name="Robbens S."/>
            <person name="Partensky F."/>
            <person name="Degroeve S."/>
            <person name="Echeynie S."/>
            <person name="Cooke R."/>
            <person name="Saeys Y."/>
            <person name="Wuyts J."/>
            <person name="Jabbari K."/>
            <person name="Bowler C."/>
            <person name="Panaud O."/>
            <person name="Piegu B."/>
            <person name="Ball S.G."/>
            <person name="Ral J.-P."/>
            <person name="Bouget F.-Y."/>
            <person name="Piganeau G."/>
            <person name="De Baets B."/>
            <person name="Picard A."/>
            <person name="Delseny M."/>
            <person name="Demaille J."/>
            <person name="Van de Peer Y."/>
            <person name="Moreau H."/>
        </authorList>
    </citation>
    <scope>NUCLEOTIDE SEQUENCE [LARGE SCALE GENOMIC DNA]</scope>
    <source>
        <strain evidence="6">OTTH 0595 / CCAP 157/2 / RCC745</strain>
    </source>
</reference>
<dbReference type="PRINTS" id="PR00301">
    <property type="entry name" value="HEATSHOCK70"/>
</dbReference>
<evidence type="ECO:0000256" key="4">
    <source>
        <dbReference type="SAM" id="MobiDB-lite"/>
    </source>
</evidence>
<dbReference type="Gene3D" id="1.20.1270.10">
    <property type="match status" value="2"/>
</dbReference>
<name>A0A090MCC2_OSTTA</name>
<dbReference type="Gene3D" id="3.30.420.40">
    <property type="match status" value="2"/>
</dbReference>
<evidence type="ECO:0000256" key="1">
    <source>
        <dbReference type="ARBA" id="ARBA00022741"/>
    </source>
</evidence>
<proteinExistence type="inferred from homology"/>
<evidence type="ECO:0000256" key="3">
    <source>
        <dbReference type="ARBA" id="ARBA00061090"/>
    </source>
</evidence>
<dbReference type="InterPro" id="IPR029047">
    <property type="entry name" value="HSP70_peptide-bd_sf"/>
</dbReference>
<feature type="region of interest" description="Disordered" evidence="4">
    <location>
        <begin position="501"/>
        <end position="553"/>
    </location>
</feature>
<evidence type="ECO:0000256" key="2">
    <source>
        <dbReference type="ARBA" id="ARBA00022840"/>
    </source>
</evidence>
<keyword evidence="6" id="KW-1185">Reference proteome</keyword>
<dbReference type="SUPFAM" id="SSF53067">
    <property type="entry name" value="Actin-like ATPase domain"/>
    <property type="match status" value="2"/>
</dbReference>
<sequence>MSVVGIDFGNATNVVALARRKGIDVVLNDESKRETPSMVNFGEKQRFIGSAAADKINMKPRNTVTQVKRLVGRAFDDPEVQRDLRGLFYPVKKGKNGEVLCEMEYLGKKKEFTPEQCVASILSDLKRIAEKDNGTKVTDCVISVPVYATDAHRRAMLDAASMCGLNVLRLLHETTATALSYGIFKTAEFTDEPVNVAFVDVGHSAMQVCIAQFTKSGLKILSTGFDRNLGGRNVDEVLFDHFCDEFKETKKIDIRSNPRACLRLKTALEKMKQILTANPEAPLNIECLMDDVDVHSMMSREKMEELAADTISRLVTPVETAVKEAGLTVGDIAAVELVGNASRMPCILGRMQELFGKMPSRTLNASECVARGCALQGAMLSPLFRVREFEVQDSFPFPINVTWASDDGSDKNMELFERNNLVPSTKLMTFFKNDKFTIQANYTDEQGLLSQGTDTKVGAFQIGPLPKIAKGEKHKLKVKVRLNMNSLVSVESAQVVEEIEEEVEASATEEEMKDAPAPADGADGMETDAKEESKSEEKEKPAPKKKVKKTDVPVTSEVGGLPQKVLEKFTQEEFDMALQDKIIEETKERKNAVEEYVYSMRNKLSEQLAEYVDDATRESFSALLNATEDWLYEDGEDESKGVYINKLEELQAIGAPIELRAKEEYERPGAIAALNDLAQRFLSMAGDEAHAHIDAADLENVSKECNEALSWLNEKAALQASTAKTQPAVLLTADIEKKRTTLERFATPILNRPKPAPKVETPPQVAEPEPMEDGSEPTVTEGDEGEETNDQAMDDAADALD</sequence>
<comment type="caution">
    <text evidence="5">The sequence shown here is derived from an EMBL/GenBank/DDBJ whole genome shotgun (WGS) entry which is preliminary data.</text>
</comment>
<dbReference type="FunFam" id="3.30.30.30:FF:000002">
    <property type="entry name" value="Heat shock 70 kDa protein 4"/>
    <property type="match status" value="1"/>
</dbReference>
<dbReference type="InterPro" id="IPR013126">
    <property type="entry name" value="Hsp_70_fam"/>
</dbReference>
<dbReference type="GO" id="GO:0005524">
    <property type="term" value="F:ATP binding"/>
    <property type="evidence" value="ECO:0007669"/>
    <property type="project" value="UniProtKB-KW"/>
</dbReference>
<dbReference type="GO" id="GO:0140662">
    <property type="term" value="F:ATP-dependent protein folding chaperone"/>
    <property type="evidence" value="ECO:0007669"/>
    <property type="project" value="InterPro"/>
</dbReference>
<dbReference type="RefSeq" id="XP_022840017.1">
    <property type="nucleotide sequence ID" value="XM_022982788.1"/>
</dbReference>
<dbReference type="Pfam" id="PF00012">
    <property type="entry name" value="HSP70"/>
    <property type="match status" value="2"/>
</dbReference>
<dbReference type="Gene3D" id="3.30.30.30">
    <property type="match status" value="1"/>
</dbReference>
<dbReference type="SUPFAM" id="SSF100920">
    <property type="entry name" value="Heat shock protein 70kD (HSP70), peptide-binding domain"/>
    <property type="match status" value="1"/>
</dbReference>
<dbReference type="PANTHER" id="PTHR45639">
    <property type="entry name" value="HSC70CB, ISOFORM G-RELATED"/>
    <property type="match status" value="1"/>
</dbReference>
<dbReference type="FunFam" id="1.20.1270.10:FF:000002">
    <property type="entry name" value="Heat shock 70 kDa protein 4"/>
    <property type="match status" value="1"/>
</dbReference>
<keyword evidence="2" id="KW-0067">ATP-binding</keyword>
<dbReference type="EMBL" id="CAID01000012">
    <property type="protein sequence ID" value="CEF99759.1"/>
    <property type="molecule type" value="Genomic_DNA"/>
</dbReference>
<dbReference type="PANTHER" id="PTHR45639:SF4">
    <property type="entry name" value="HSC70CB, ISOFORM G"/>
    <property type="match status" value="1"/>
</dbReference>
<dbReference type="Proteomes" id="UP000009170">
    <property type="component" value="Unassembled WGS sequence"/>
</dbReference>
<feature type="compositionally biased region" description="Low complexity" evidence="4">
    <location>
        <begin position="515"/>
        <end position="524"/>
    </location>
</feature>
<dbReference type="InterPro" id="IPR029048">
    <property type="entry name" value="HSP70_C_sf"/>
</dbReference>
<dbReference type="Gene3D" id="3.90.640.10">
    <property type="entry name" value="Actin, Chain A, domain 4"/>
    <property type="match status" value="1"/>
</dbReference>
<feature type="compositionally biased region" description="Acidic residues" evidence="4">
    <location>
        <begin position="501"/>
        <end position="512"/>
    </location>
</feature>
<organism evidence="5 6">
    <name type="scientific">Ostreococcus tauri</name>
    <name type="common">Marine green alga</name>
    <dbReference type="NCBI Taxonomy" id="70448"/>
    <lineage>
        <taxon>Eukaryota</taxon>
        <taxon>Viridiplantae</taxon>
        <taxon>Chlorophyta</taxon>
        <taxon>Mamiellophyceae</taxon>
        <taxon>Mamiellales</taxon>
        <taxon>Bathycoccaceae</taxon>
        <taxon>Ostreococcus</taxon>
    </lineage>
</organism>
<feature type="compositionally biased region" description="Acidic residues" evidence="4">
    <location>
        <begin position="769"/>
        <end position="801"/>
    </location>
</feature>
<gene>
    <name evidence="5" type="ORF">OT_ostta12g00160</name>
</gene>
<dbReference type="SUPFAM" id="SSF100934">
    <property type="entry name" value="Heat shock protein 70kD (HSP70), C-terminal subdomain"/>
    <property type="match status" value="2"/>
</dbReference>
<evidence type="ECO:0000313" key="5">
    <source>
        <dbReference type="EMBL" id="CEF99759.1"/>
    </source>
</evidence>
<dbReference type="GO" id="GO:0005634">
    <property type="term" value="C:nucleus"/>
    <property type="evidence" value="ECO:0007669"/>
    <property type="project" value="TreeGrafter"/>
</dbReference>
<feature type="compositionally biased region" description="Basic and acidic residues" evidence="4">
    <location>
        <begin position="527"/>
        <end position="542"/>
    </location>
</feature>
<dbReference type="GeneID" id="9835959"/>